<dbReference type="GO" id="GO:0005886">
    <property type="term" value="C:plasma membrane"/>
    <property type="evidence" value="ECO:0007669"/>
    <property type="project" value="InterPro"/>
</dbReference>
<keyword evidence="6 7" id="KW-0472">Membrane</keyword>
<dbReference type="PANTHER" id="PTHR30589">
    <property type="entry name" value="PROLIPOPROTEIN DIACYLGLYCERYL TRANSFERASE"/>
    <property type="match status" value="1"/>
</dbReference>
<keyword evidence="2" id="KW-1003">Cell membrane</keyword>
<feature type="transmembrane region" description="Helical" evidence="7">
    <location>
        <begin position="61"/>
        <end position="84"/>
    </location>
</feature>
<name>A0A2K8KIU6_9MOLU</name>
<evidence type="ECO:0000256" key="4">
    <source>
        <dbReference type="ARBA" id="ARBA00022692"/>
    </source>
</evidence>
<dbReference type="GO" id="GO:0008961">
    <property type="term" value="F:phosphatidylglycerol-prolipoprotein diacylglyceryl transferase activity"/>
    <property type="evidence" value="ECO:0007669"/>
    <property type="project" value="InterPro"/>
</dbReference>
<keyword evidence="8" id="KW-0449">Lipoprotein</keyword>
<feature type="transmembrane region" description="Helical" evidence="7">
    <location>
        <begin position="392"/>
        <end position="410"/>
    </location>
</feature>
<evidence type="ECO:0000256" key="3">
    <source>
        <dbReference type="ARBA" id="ARBA00022679"/>
    </source>
</evidence>
<dbReference type="RefSeq" id="WP_100255139.1">
    <property type="nucleotide sequence ID" value="NZ_CP024870.1"/>
</dbReference>
<feature type="transmembrane region" description="Helical" evidence="7">
    <location>
        <begin position="26"/>
        <end position="49"/>
    </location>
</feature>
<keyword evidence="4 7" id="KW-0812">Transmembrane</keyword>
<dbReference type="PANTHER" id="PTHR30589:SF0">
    <property type="entry name" value="PHOSPHATIDYLGLYCEROL--PROLIPOPROTEIN DIACYLGLYCERYL TRANSFERASE"/>
    <property type="match status" value="1"/>
</dbReference>
<feature type="transmembrane region" description="Helical" evidence="7">
    <location>
        <begin position="430"/>
        <end position="450"/>
    </location>
</feature>
<comment type="similarity">
    <text evidence="1">Belongs to the Lgt family.</text>
</comment>
<evidence type="ECO:0000256" key="7">
    <source>
        <dbReference type="SAM" id="Phobius"/>
    </source>
</evidence>
<organism evidence="8 9">
    <name type="scientific">Spiroplasma clarkii</name>
    <dbReference type="NCBI Taxonomy" id="2139"/>
    <lineage>
        <taxon>Bacteria</taxon>
        <taxon>Bacillati</taxon>
        <taxon>Mycoplasmatota</taxon>
        <taxon>Mollicutes</taxon>
        <taxon>Entomoplasmatales</taxon>
        <taxon>Spiroplasmataceae</taxon>
        <taxon>Spiroplasma</taxon>
    </lineage>
</organism>
<evidence type="ECO:0000313" key="8">
    <source>
        <dbReference type="EMBL" id="ATX71610.1"/>
    </source>
</evidence>
<evidence type="ECO:0000256" key="5">
    <source>
        <dbReference type="ARBA" id="ARBA00022989"/>
    </source>
</evidence>
<feature type="transmembrane region" description="Helical" evidence="7">
    <location>
        <begin position="90"/>
        <end position="111"/>
    </location>
</feature>
<evidence type="ECO:0000256" key="1">
    <source>
        <dbReference type="ARBA" id="ARBA00007150"/>
    </source>
</evidence>
<keyword evidence="3 8" id="KW-0808">Transferase</keyword>
<dbReference type="EMBL" id="CP024870">
    <property type="protein sequence ID" value="ATX71610.1"/>
    <property type="molecule type" value="Genomic_DNA"/>
</dbReference>
<evidence type="ECO:0000256" key="6">
    <source>
        <dbReference type="ARBA" id="ARBA00023136"/>
    </source>
</evidence>
<proteinExistence type="inferred from homology"/>
<sequence>MKTNILTNNPYWDQWINTGNGETLSFLYGVLAIAGILTTIAAAATTFAIKKVPMREFMHSIYIMIPAALVGGSLFGKLGTNIVWYRVFFFWEPGLSIFASLLFGSFAGYLWFSRVKYRHNISIWVYADAIIPHMFLGQAIGRWGNLFNHELLGKPIDIEKYQWLPNFIWQRLFYFYDSASGAPVDALVYRQPLFLYESFATLTAWIIIVFLVPLLFKLISKKPWKLDPLAFPTRAKPLPIDAIKVLPNYFEVIYNRKKTTKQSDMINKELLFLSKSNIWKKAYYAYEVDETVAQQFQQEINQHRENRLKALKRYNDGKAKLVESIATKQDKVTKQKLNKTEFKKFKNIAKSEFKRNFATEKRDKSLWRNLWTTDSSKLTQANNPYQLTILRIGAKTGLYVTIYGIIRSVLDSFRTPFELPLKNAPISNHVVLGLAIILGLLLFSFAQFIAPNKWREERWLYEKSY</sequence>
<feature type="transmembrane region" description="Helical" evidence="7">
    <location>
        <begin position="123"/>
        <end position="141"/>
    </location>
</feature>
<keyword evidence="9" id="KW-1185">Reference proteome</keyword>
<dbReference type="GO" id="GO:0042158">
    <property type="term" value="P:lipoprotein biosynthetic process"/>
    <property type="evidence" value="ECO:0007669"/>
    <property type="project" value="InterPro"/>
</dbReference>
<protein>
    <submittedName>
        <fullName evidence="8">Prolipoprotein diacylglyceryl transferase</fullName>
    </submittedName>
</protein>
<dbReference type="AlphaFoldDB" id="A0A2K8KIU6"/>
<dbReference type="InterPro" id="IPR001640">
    <property type="entry name" value="Lgt"/>
</dbReference>
<dbReference type="Proteomes" id="UP000231179">
    <property type="component" value="Chromosome"/>
</dbReference>
<dbReference type="Pfam" id="PF01790">
    <property type="entry name" value="LGT"/>
    <property type="match status" value="1"/>
</dbReference>
<reference evidence="8 9" key="1">
    <citation type="submission" date="2017-11" db="EMBL/GenBank/DDBJ databases">
        <title>Complete genome sequence of Spiroplasma clarkii CN-5 (DSM 19994).</title>
        <authorList>
            <person name="Tsai Y.-M."/>
            <person name="Chang A."/>
            <person name="Lo W.-S."/>
            <person name="Kuo C.-H."/>
        </authorList>
    </citation>
    <scope>NUCLEOTIDE SEQUENCE [LARGE SCALE GENOMIC DNA]</scope>
    <source>
        <strain evidence="8 9">CN-5</strain>
    </source>
</reference>
<evidence type="ECO:0000256" key="2">
    <source>
        <dbReference type="ARBA" id="ARBA00022475"/>
    </source>
</evidence>
<evidence type="ECO:0000313" key="9">
    <source>
        <dbReference type="Proteomes" id="UP000231179"/>
    </source>
</evidence>
<keyword evidence="5 7" id="KW-1133">Transmembrane helix</keyword>
<accession>A0A2K8KIU6</accession>
<gene>
    <name evidence="8" type="primary">lgt</name>
    <name evidence="8" type="ORF">SCLAR_v1c13120</name>
</gene>
<feature type="transmembrane region" description="Helical" evidence="7">
    <location>
        <begin position="193"/>
        <end position="216"/>
    </location>
</feature>